<name>A0A6L6IWA4_9RHOB</name>
<organism evidence="3 4">
    <name type="scientific">Paracoccus shanxieyensis</name>
    <dbReference type="NCBI Taxonomy" id="2675752"/>
    <lineage>
        <taxon>Bacteria</taxon>
        <taxon>Pseudomonadati</taxon>
        <taxon>Pseudomonadota</taxon>
        <taxon>Alphaproteobacteria</taxon>
        <taxon>Rhodobacterales</taxon>
        <taxon>Paracoccaceae</taxon>
        <taxon>Paracoccus</taxon>
    </lineage>
</organism>
<feature type="domain" description="Flagellar motor switch protein FliN-like C-terminal" evidence="2">
    <location>
        <begin position="259"/>
        <end position="328"/>
    </location>
</feature>
<dbReference type="InterPro" id="IPR001543">
    <property type="entry name" value="FliN-like_C"/>
</dbReference>
<dbReference type="RefSeq" id="WP_155043774.1">
    <property type="nucleotide sequence ID" value="NZ_WMIH01000003.1"/>
</dbReference>
<keyword evidence="4" id="KW-1185">Reference proteome</keyword>
<dbReference type="EMBL" id="WMII01000004">
    <property type="protein sequence ID" value="MTH63911.1"/>
    <property type="molecule type" value="Genomic_DNA"/>
</dbReference>
<reference evidence="3 4" key="1">
    <citation type="submission" date="2019-11" db="EMBL/GenBank/DDBJ databases">
        <authorList>
            <person name="Dong K."/>
        </authorList>
    </citation>
    <scope>NUCLEOTIDE SEQUENCE [LARGE SCALE GENOMIC DNA]</scope>
    <source>
        <strain evidence="3 4">DK608</strain>
    </source>
</reference>
<dbReference type="AlphaFoldDB" id="A0A6L6IWA4"/>
<dbReference type="Gene3D" id="2.30.330.10">
    <property type="entry name" value="SpoA-like"/>
    <property type="match status" value="1"/>
</dbReference>
<dbReference type="InterPro" id="IPR036429">
    <property type="entry name" value="SpoA-like_sf"/>
</dbReference>
<protein>
    <recommendedName>
        <fullName evidence="2">Flagellar motor switch protein FliN-like C-terminal domain-containing protein</fullName>
    </recommendedName>
</protein>
<evidence type="ECO:0000256" key="1">
    <source>
        <dbReference type="SAM" id="MobiDB-lite"/>
    </source>
</evidence>
<feature type="compositionally biased region" description="Low complexity" evidence="1">
    <location>
        <begin position="334"/>
        <end position="347"/>
    </location>
</feature>
<evidence type="ECO:0000313" key="4">
    <source>
        <dbReference type="Proteomes" id="UP000478740"/>
    </source>
</evidence>
<dbReference type="Proteomes" id="UP000478740">
    <property type="component" value="Unassembled WGS sequence"/>
</dbReference>
<gene>
    <name evidence="3" type="ORF">GL284_06490</name>
</gene>
<accession>A0A6L6IWA4</accession>
<evidence type="ECO:0000313" key="3">
    <source>
        <dbReference type="EMBL" id="MTH63911.1"/>
    </source>
</evidence>
<comment type="caution">
    <text evidence="3">The sequence shown here is derived from an EMBL/GenBank/DDBJ whole genome shotgun (WGS) entry which is preliminary data.</text>
</comment>
<proteinExistence type="predicted"/>
<dbReference type="Pfam" id="PF01052">
    <property type="entry name" value="FliMN_C"/>
    <property type="match status" value="1"/>
</dbReference>
<sequence>MDSADTQMATQGAQPGQILRRMIAERDLAQTPRRQAAAAADLAGEVTRERAAATALGRAAERLHHLPIFVEATTFAPMSLSEMPELLPERALLAVIEGGRDTLGVVAICPGFLTSLIEMQALGRVTSRPAVPRRATRTDATIAADFVNLFLAELGRELSGRDSVPSFGNFRYATYLDDPRPLALMLEDGEMMRMTMKFRIGSGGQRDGTITIALPMPTGAPQASSAQGSGTALLAGPDAAPAPIPAAAEAASLSLAAAMQQAPVPLVGVLARRVLSLGALRGLTAGATISLPANALDEVRIETASGQFIARARLGEAEGRHALRLKRAADLRAAPSAPAAPEAADLPMGDVHRPDAFRSDAQAPQPPHQNTA</sequence>
<evidence type="ECO:0000259" key="2">
    <source>
        <dbReference type="Pfam" id="PF01052"/>
    </source>
</evidence>
<dbReference type="SUPFAM" id="SSF101801">
    <property type="entry name" value="Surface presentation of antigens (SPOA)"/>
    <property type="match status" value="1"/>
</dbReference>
<feature type="region of interest" description="Disordered" evidence="1">
    <location>
        <begin position="334"/>
        <end position="372"/>
    </location>
</feature>